<feature type="compositionally biased region" description="Polar residues" evidence="1">
    <location>
        <begin position="60"/>
        <end position="73"/>
    </location>
</feature>
<organism evidence="2 3">
    <name type="scientific">Vigna angularis var. angularis</name>
    <dbReference type="NCBI Taxonomy" id="157739"/>
    <lineage>
        <taxon>Eukaryota</taxon>
        <taxon>Viridiplantae</taxon>
        <taxon>Streptophyta</taxon>
        <taxon>Embryophyta</taxon>
        <taxon>Tracheophyta</taxon>
        <taxon>Spermatophyta</taxon>
        <taxon>Magnoliopsida</taxon>
        <taxon>eudicotyledons</taxon>
        <taxon>Gunneridae</taxon>
        <taxon>Pentapetalae</taxon>
        <taxon>rosids</taxon>
        <taxon>fabids</taxon>
        <taxon>Fabales</taxon>
        <taxon>Fabaceae</taxon>
        <taxon>Papilionoideae</taxon>
        <taxon>50 kb inversion clade</taxon>
        <taxon>NPAAA clade</taxon>
        <taxon>indigoferoid/millettioid clade</taxon>
        <taxon>Phaseoleae</taxon>
        <taxon>Vigna</taxon>
    </lineage>
</organism>
<gene>
    <name evidence="2" type="primary">Vigan.04G176000</name>
    <name evidence="2" type="ORF">VIGAN_04176000</name>
</gene>
<feature type="compositionally biased region" description="Basic residues" evidence="1">
    <location>
        <begin position="114"/>
        <end position="128"/>
    </location>
</feature>
<dbReference type="EMBL" id="AP015037">
    <property type="protein sequence ID" value="BAT84400.1"/>
    <property type="molecule type" value="Genomic_DNA"/>
</dbReference>
<feature type="non-terminal residue" evidence="2">
    <location>
        <position position="1"/>
    </location>
</feature>
<accession>A0A0S3RUX7</accession>
<name>A0A0S3RUX7_PHAAN</name>
<feature type="compositionally biased region" description="Polar residues" evidence="1">
    <location>
        <begin position="34"/>
        <end position="43"/>
    </location>
</feature>
<protein>
    <submittedName>
        <fullName evidence="2">Uncharacterized protein</fullName>
    </submittedName>
</protein>
<reference evidence="2 3" key="1">
    <citation type="journal article" date="2015" name="Sci. Rep.">
        <title>The power of single molecule real-time sequencing technology in the de novo assembly of a eukaryotic genome.</title>
        <authorList>
            <person name="Sakai H."/>
            <person name="Naito K."/>
            <person name="Ogiso-Tanaka E."/>
            <person name="Takahashi Y."/>
            <person name="Iseki K."/>
            <person name="Muto C."/>
            <person name="Satou K."/>
            <person name="Teruya K."/>
            <person name="Shiroma A."/>
            <person name="Shimoji M."/>
            <person name="Hirano T."/>
            <person name="Itoh T."/>
            <person name="Kaga A."/>
            <person name="Tomooka N."/>
        </authorList>
    </citation>
    <scope>NUCLEOTIDE SEQUENCE [LARGE SCALE GENOMIC DNA]</scope>
    <source>
        <strain evidence="3">cv. Shumari</strain>
    </source>
</reference>
<keyword evidence="3" id="KW-1185">Reference proteome</keyword>
<evidence type="ECO:0000313" key="3">
    <source>
        <dbReference type="Proteomes" id="UP000291084"/>
    </source>
</evidence>
<feature type="region of interest" description="Disordered" evidence="1">
    <location>
        <begin position="34"/>
        <end position="77"/>
    </location>
</feature>
<dbReference type="Proteomes" id="UP000291084">
    <property type="component" value="Chromosome 4"/>
</dbReference>
<evidence type="ECO:0000313" key="2">
    <source>
        <dbReference type="EMBL" id="BAT84400.1"/>
    </source>
</evidence>
<proteinExistence type="predicted"/>
<feature type="region of interest" description="Disordered" evidence="1">
    <location>
        <begin position="112"/>
        <end position="141"/>
    </location>
</feature>
<evidence type="ECO:0000256" key="1">
    <source>
        <dbReference type="SAM" id="MobiDB-lite"/>
    </source>
</evidence>
<dbReference type="AlphaFoldDB" id="A0A0S3RUX7"/>
<sequence length="172" mass="19420">LIFQTTVTTIIVNITVRPSSTIVCNQYLHHPNTTSDHLNQNMKPQLLPPPSCSPSRPNLQNHPQVADTPNSQKTNRRSLTCREAQMKNPKHKIKTKKHYNLKGFLLQDSFPTSTRHRRLLPPSRRRSHSSMVGTEPPSTITSRFEGRKLSQLLPPRYAHAQITASATAIAPH</sequence>